<evidence type="ECO:0000313" key="3">
    <source>
        <dbReference type="EMBL" id="PWL03277.1"/>
    </source>
</evidence>
<evidence type="ECO:0008006" key="5">
    <source>
        <dbReference type="Google" id="ProtNLM"/>
    </source>
</evidence>
<protein>
    <recommendedName>
        <fullName evidence="5">Lipoprotein</fullName>
    </recommendedName>
</protein>
<evidence type="ECO:0000256" key="1">
    <source>
        <dbReference type="SAM" id="MobiDB-lite"/>
    </source>
</evidence>
<comment type="caution">
    <text evidence="3">The sequence shown here is derived from an EMBL/GenBank/DDBJ whole genome shotgun (WGS) entry which is preliminary data.</text>
</comment>
<feature type="signal peptide" evidence="2">
    <location>
        <begin position="1"/>
        <end position="23"/>
    </location>
</feature>
<reference evidence="3 4" key="1">
    <citation type="submission" date="2018-05" db="EMBL/GenBank/DDBJ databases">
        <title>Animal gut microbial communities from fecal samples from Wisconsin, USA.</title>
        <authorList>
            <person name="Neumann A."/>
        </authorList>
    </citation>
    <scope>NUCLEOTIDE SEQUENCE [LARGE SCALE GENOMIC DNA]</scope>
    <source>
        <strain evidence="3 4">UWS4</strain>
    </source>
</reference>
<dbReference type="RefSeq" id="WP_109587349.1">
    <property type="nucleotide sequence ID" value="NZ_JAXEIU010000050.1"/>
</dbReference>
<dbReference type="EMBL" id="QGHD01000007">
    <property type="protein sequence ID" value="PWL03277.1"/>
    <property type="molecule type" value="Genomic_DNA"/>
</dbReference>
<evidence type="ECO:0000256" key="2">
    <source>
        <dbReference type="SAM" id="SignalP"/>
    </source>
</evidence>
<feature type="region of interest" description="Disordered" evidence="1">
    <location>
        <begin position="163"/>
        <end position="189"/>
    </location>
</feature>
<organism evidence="3 4">
    <name type="scientific">Hallerella porci</name>
    <dbReference type="NCBI Taxonomy" id="1945871"/>
    <lineage>
        <taxon>Bacteria</taxon>
        <taxon>Pseudomonadati</taxon>
        <taxon>Fibrobacterota</taxon>
        <taxon>Fibrobacteria</taxon>
        <taxon>Fibrobacterales</taxon>
        <taxon>Fibrobacteraceae</taxon>
        <taxon>Hallerella</taxon>
    </lineage>
</organism>
<proteinExistence type="predicted"/>
<dbReference type="PROSITE" id="PS51257">
    <property type="entry name" value="PROKAR_LIPOPROTEIN"/>
    <property type="match status" value="1"/>
</dbReference>
<accession>A0ABX5LLG8</accession>
<gene>
    <name evidence="3" type="ORF">B0H50_10734</name>
</gene>
<sequence length="245" mass="26905">MKNSSKMSGKWMRFALTSAAALAWMACSDSSSSSKPEANFDEVETREDLSICSKNFDGDSVFIKKESRFYLCKNGSWNITIRHVDETKNLDSCDAASLGDSVFVESEARRYRCEESGWKKLRKEVPSIYALEKCGKENQGEIVWVTQEKEDYVCADDWEKVSAKSSSSRGDNNSSAKESSSSVSSSSEMSSSSAAISSSSAAVPKVESADKLGVCNATKNRFIVFVEDENALYMCNGSSWGKLSD</sequence>
<feature type="chain" id="PRO_5046404734" description="Lipoprotein" evidence="2">
    <location>
        <begin position="24"/>
        <end position="245"/>
    </location>
</feature>
<evidence type="ECO:0000313" key="4">
    <source>
        <dbReference type="Proteomes" id="UP000245523"/>
    </source>
</evidence>
<keyword evidence="2" id="KW-0732">Signal</keyword>
<keyword evidence="4" id="KW-1185">Reference proteome</keyword>
<name>A0ABX5LLG8_9BACT</name>
<dbReference type="Proteomes" id="UP000245523">
    <property type="component" value="Unassembled WGS sequence"/>
</dbReference>